<feature type="transmembrane region" description="Helical" evidence="5">
    <location>
        <begin position="457"/>
        <end position="483"/>
    </location>
</feature>
<dbReference type="OrthoDB" id="2046at2"/>
<accession>G7V662</accession>
<feature type="transmembrane region" description="Helical" evidence="5">
    <location>
        <begin position="236"/>
        <end position="253"/>
    </location>
</feature>
<feature type="transmembrane region" description="Helical" evidence="5">
    <location>
        <begin position="21"/>
        <end position="45"/>
    </location>
</feature>
<organism evidence="7 8">
    <name type="scientific">Thermovirga lienii (strain ATCC BAA-1197 / DSM 17291 / Cas60314)</name>
    <dbReference type="NCBI Taxonomy" id="580340"/>
    <lineage>
        <taxon>Bacteria</taxon>
        <taxon>Thermotogati</taxon>
        <taxon>Synergistota</taxon>
        <taxon>Synergistia</taxon>
        <taxon>Synergistales</taxon>
        <taxon>Thermovirgaceae</taxon>
        <taxon>Thermovirga</taxon>
    </lineage>
</organism>
<dbReference type="PANTHER" id="PTHR37422:SF13">
    <property type="entry name" value="LIPOPOLYSACCHARIDE BIOSYNTHESIS PROTEIN PA4999-RELATED"/>
    <property type="match status" value="1"/>
</dbReference>
<reference evidence="8" key="1">
    <citation type="submission" date="2011-10" db="EMBL/GenBank/DDBJ databases">
        <title>The complete genome of chromosome of Thermovirga lienii DSM 17291.</title>
        <authorList>
            <consortium name="US DOE Joint Genome Institute (JGI-PGF)"/>
            <person name="Lucas S."/>
            <person name="Copeland A."/>
            <person name="Lapidus A."/>
            <person name="Glavina del Rio T."/>
            <person name="Dalin E."/>
            <person name="Tice H."/>
            <person name="Bruce D."/>
            <person name="Goodwin L."/>
            <person name="Pitluck S."/>
            <person name="Peters L."/>
            <person name="Mikhailova N."/>
            <person name="Saunders E."/>
            <person name="Kyrpides N."/>
            <person name="Mavromatis K."/>
            <person name="Ivanova N."/>
            <person name="Last F.I."/>
            <person name="Brettin T."/>
            <person name="Detter J.C."/>
            <person name="Han C."/>
            <person name="Larimer F."/>
            <person name="Land M."/>
            <person name="Hauser L."/>
            <person name="Markowitz V."/>
            <person name="Cheng J.-F."/>
            <person name="Hugenholtz P."/>
            <person name="Woyke T."/>
            <person name="Wu D."/>
            <person name="Spring S."/>
            <person name="Schroeder M."/>
            <person name="Brambilla E.-M."/>
            <person name="Klenk H.-P."/>
            <person name="Eisen J.A."/>
        </authorList>
    </citation>
    <scope>NUCLEOTIDE SEQUENCE [LARGE SCALE GENOMIC DNA]</scope>
    <source>
        <strain evidence="8">ATCC BAA-1197 / DSM 17291 / Cas60314</strain>
    </source>
</reference>
<dbReference type="GO" id="GO:0016020">
    <property type="term" value="C:membrane"/>
    <property type="evidence" value="ECO:0007669"/>
    <property type="project" value="UniProtKB-SubCell"/>
</dbReference>
<dbReference type="HOGENOM" id="CLU_472249_0_0_0"/>
<feature type="transmembrane region" description="Helical" evidence="5">
    <location>
        <begin position="85"/>
        <end position="104"/>
    </location>
</feature>
<name>G7V662_THELD</name>
<comment type="subcellular location">
    <subcellularLocation>
        <location evidence="1">Membrane</location>
        <topology evidence="1">Multi-pass membrane protein</topology>
    </subcellularLocation>
</comment>
<keyword evidence="4 5" id="KW-0472">Membrane</keyword>
<gene>
    <name evidence="7" type="ordered locus">Tlie_1319</name>
</gene>
<evidence type="ECO:0000256" key="4">
    <source>
        <dbReference type="ARBA" id="ARBA00023136"/>
    </source>
</evidence>
<evidence type="ECO:0000256" key="1">
    <source>
        <dbReference type="ARBA" id="ARBA00004141"/>
    </source>
</evidence>
<keyword evidence="2 5" id="KW-0812">Transmembrane</keyword>
<dbReference type="EMBL" id="CP003096">
    <property type="protein sequence ID" value="AER67049.1"/>
    <property type="molecule type" value="Genomic_DNA"/>
</dbReference>
<evidence type="ECO:0000256" key="5">
    <source>
        <dbReference type="SAM" id="Phobius"/>
    </source>
</evidence>
<feature type="transmembrane region" description="Helical" evidence="5">
    <location>
        <begin position="51"/>
        <end position="73"/>
    </location>
</feature>
<dbReference type="InterPro" id="IPR007016">
    <property type="entry name" value="O-antigen_ligase-rel_domated"/>
</dbReference>
<feature type="transmembrane region" description="Helical" evidence="5">
    <location>
        <begin position="213"/>
        <end position="230"/>
    </location>
</feature>
<dbReference type="Proteomes" id="UP000005868">
    <property type="component" value="Chromosome"/>
</dbReference>
<dbReference type="PANTHER" id="PTHR37422">
    <property type="entry name" value="TEICHURONIC ACID BIOSYNTHESIS PROTEIN TUAE"/>
    <property type="match status" value="1"/>
</dbReference>
<dbReference type="STRING" id="580340.Tlie_1319"/>
<evidence type="ECO:0000313" key="7">
    <source>
        <dbReference type="EMBL" id="AER67049.1"/>
    </source>
</evidence>
<reference evidence="7 8" key="2">
    <citation type="journal article" date="2012" name="Stand. Genomic Sci.">
        <title>Genome sequence of the moderately thermophilic, amino-acid-degrading and sulfur-reducing bacterium Thermovirga lienii type strain (Cas60314(T)).</title>
        <authorList>
            <person name="Goker M."/>
            <person name="Saunders E."/>
            <person name="Lapidus A."/>
            <person name="Nolan M."/>
            <person name="Lucas S."/>
            <person name="Hammon N."/>
            <person name="Deshpande S."/>
            <person name="Cheng J.F."/>
            <person name="Han C."/>
            <person name="Tapia R."/>
            <person name="Goodwin L.A."/>
            <person name="Pitluck S."/>
            <person name="Liolios K."/>
            <person name="Mavromatis K."/>
            <person name="Pagani I."/>
            <person name="Ivanova N."/>
            <person name="Mikhailova N."/>
            <person name="Pati A."/>
            <person name="Chen A."/>
            <person name="Palaniappan K."/>
            <person name="Land M."/>
            <person name="Chang Y.J."/>
            <person name="Jeffries C.D."/>
            <person name="Brambilla E.M."/>
            <person name="Rohde M."/>
            <person name="Spring S."/>
            <person name="Detter J.C."/>
            <person name="Woyke T."/>
            <person name="Bristow J."/>
            <person name="Eisen J.A."/>
            <person name="Markowitz V."/>
            <person name="Hugenholtz P."/>
            <person name="Kyrpides N.C."/>
            <person name="Klenk H.P."/>
        </authorList>
    </citation>
    <scope>NUCLEOTIDE SEQUENCE [LARGE SCALE GENOMIC DNA]</scope>
    <source>
        <strain evidence="8">ATCC BAA-1197 / DSM 17291 / Cas60314</strain>
    </source>
</reference>
<feature type="transmembrane region" description="Helical" evidence="5">
    <location>
        <begin position="399"/>
        <end position="417"/>
    </location>
</feature>
<dbReference type="AlphaFoldDB" id="G7V662"/>
<dbReference type="eggNOG" id="COG3307">
    <property type="taxonomic scope" value="Bacteria"/>
</dbReference>
<proteinExistence type="predicted"/>
<keyword evidence="3 5" id="KW-1133">Transmembrane helix</keyword>
<sequence>MISAKRAKEPKIENKGKLINSTVLFLCLLVSLTIPNVIFSGAGWYQSLHLMKWAVAFAPIALAAAWAGTNMLLKGKKKLNLEMEPFGVVWLFLILFLTVQPLWAPITSVPTFVREWFFFAALWITYFLTYHDFDNRKLVILLWFGALNAALNVIFAELQYRDLIKDLWFILPTPGKYIGNTGQQNMLGLWVAMMLFSSSFMFLFKRGGKVSQGLQWANIVILFLLSWGLWNTTSRSAILSFVVGFGVLLLTASRLKEHISVEGRVWKRAILLGVILVTTLVGTILYGRGGAFLDKANNMLTQVEEVGKRDSIWATALTMFKMHPLTGVGLGHFKWNYLEAQKEMLKVYPGKEWKFTLWAHNEIFQWFCETGLFGGMVLVALGGWWLWCFARAVLSKKALSLEALWACGLLFLIWFDALWTRPFHRIEDALWMAFAFAIVNREILPKNFQWTKIRRDYMVRALGGAILCFSLLGIFSFGGAMVADKLMVRALRSKDPEVARRLLEEAQEHLMVQDLAEKLIAYHYLEKAKYSGNVEDLVEGINRLQTYFNKEPQSRELYRLIYLYKAFGDKKMLDSLIGYANPSSLDEILK</sequence>
<feature type="transmembrane region" description="Helical" evidence="5">
    <location>
        <begin position="187"/>
        <end position="204"/>
    </location>
</feature>
<protein>
    <submittedName>
        <fullName evidence="7">O-antigen polymerase</fullName>
    </submittedName>
</protein>
<evidence type="ECO:0000313" key="8">
    <source>
        <dbReference type="Proteomes" id="UP000005868"/>
    </source>
</evidence>
<evidence type="ECO:0000256" key="3">
    <source>
        <dbReference type="ARBA" id="ARBA00022989"/>
    </source>
</evidence>
<feature type="transmembrane region" description="Helical" evidence="5">
    <location>
        <begin position="363"/>
        <end position="387"/>
    </location>
</feature>
<evidence type="ECO:0000256" key="2">
    <source>
        <dbReference type="ARBA" id="ARBA00022692"/>
    </source>
</evidence>
<dbReference type="Pfam" id="PF04932">
    <property type="entry name" value="Wzy_C"/>
    <property type="match status" value="1"/>
</dbReference>
<dbReference type="InterPro" id="IPR051533">
    <property type="entry name" value="WaaL-like"/>
</dbReference>
<dbReference type="KEGG" id="tli:Tlie_1319"/>
<feature type="transmembrane region" description="Helical" evidence="5">
    <location>
        <begin position="140"/>
        <end position="160"/>
    </location>
</feature>
<evidence type="ECO:0000259" key="6">
    <source>
        <dbReference type="Pfam" id="PF04932"/>
    </source>
</evidence>
<keyword evidence="8" id="KW-1185">Reference proteome</keyword>
<feature type="domain" description="O-antigen ligase-related" evidence="6">
    <location>
        <begin position="221"/>
        <end position="378"/>
    </location>
</feature>
<feature type="transmembrane region" description="Helical" evidence="5">
    <location>
        <begin position="265"/>
        <end position="286"/>
    </location>
</feature>